<sequence length="274" mass="32056">MLQTLSTELNNMQTKSKQQNQRIENLDNSFQETYQLSNNLNNSPSIKHNMLQWVRPEVFNYILIFLDIKQILQFRLLSIKANETVKLMLPIQIHNFQKLIAEQQDEIQSKIQNVQEASIDQNQQQGLKAALNGISGIPRIHFVELKSYVKPPEIIEQIITLVFLAIDPTFRTQKDNWKECKSAQVNQIQKNKLQFRFCRLREKHLQQLEQVNSKTEEQVASKSVVASALLIFLKAVVQLSQQNLYRTYIEIEELQKKIKKEQKLIESLGKINNK</sequence>
<evidence type="ECO:0000313" key="2">
    <source>
        <dbReference type="EMBL" id="CAD8184665.1"/>
    </source>
</evidence>
<accession>A0A8S1W8F2</accession>
<protein>
    <submittedName>
        <fullName evidence="2">Uncharacterized protein</fullName>
    </submittedName>
</protein>
<proteinExistence type="predicted"/>
<reference evidence="2" key="1">
    <citation type="submission" date="2021-01" db="EMBL/GenBank/DDBJ databases">
        <authorList>
            <consortium name="Genoscope - CEA"/>
            <person name="William W."/>
        </authorList>
    </citation>
    <scope>NUCLEOTIDE SEQUENCE</scope>
</reference>
<keyword evidence="1" id="KW-0175">Coiled coil</keyword>
<dbReference type="AlphaFoldDB" id="A0A8S1W8F2"/>
<feature type="coiled-coil region" evidence="1">
    <location>
        <begin position="93"/>
        <end position="120"/>
    </location>
</feature>
<keyword evidence="3" id="KW-1185">Reference proteome</keyword>
<evidence type="ECO:0000256" key="1">
    <source>
        <dbReference type="SAM" id="Coils"/>
    </source>
</evidence>
<comment type="caution">
    <text evidence="2">The sequence shown here is derived from an EMBL/GenBank/DDBJ whole genome shotgun (WGS) entry which is preliminary data.</text>
</comment>
<dbReference type="OrthoDB" id="311005at2759"/>
<organism evidence="2 3">
    <name type="scientific">Paramecium octaurelia</name>
    <dbReference type="NCBI Taxonomy" id="43137"/>
    <lineage>
        <taxon>Eukaryota</taxon>
        <taxon>Sar</taxon>
        <taxon>Alveolata</taxon>
        <taxon>Ciliophora</taxon>
        <taxon>Intramacronucleata</taxon>
        <taxon>Oligohymenophorea</taxon>
        <taxon>Peniculida</taxon>
        <taxon>Parameciidae</taxon>
        <taxon>Paramecium</taxon>
    </lineage>
</organism>
<gene>
    <name evidence="2" type="ORF">POCTA_138.1.T0830222</name>
</gene>
<evidence type="ECO:0000313" key="3">
    <source>
        <dbReference type="Proteomes" id="UP000683925"/>
    </source>
</evidence>
<dbReference type="EMBL" id="CAJJDP010000082">
    <property type="protein sequence ID" value="CAD8184665.1"/>
    <property type="molecule type" value="Genomic_DNA"/>
</dbReference>
<feature type="coiled-coil region" evidence="1">
    <location>
        <begin position="2"/>
        <end position="29"/>
    </location>
</feature>
<name>A0A8S1W8F2_PAROT</name>
<dbReference type="Proteomes" id="UP000683925">
    <property type="component" value="Unassembled WGS sequence"/>
</dbReference>